<evidence type="ECO:0000313" key="7">
    <source>
        <dbReference type="Proteomes" id="UP000286045"/>
    </source>
</evidence>
<dbReference type="InterPro" id="IPR054413">
    <property type="entry name" value="LSO1/2"/>
</dbReference>
<feature type="domain" description="Coiled-coil" evidence="4">
    <location>
        <begin position="118"/>
        <end position="190"/>
    </location>
</feature>
<evidence type="ECO:0000259" key="4">
    <source>
        <dbReference type="Pfam" id="PF06244"/>
    </source>
</evidence>
<feature type="compositionally biased region" description="Basic and acidic residues" evidence="3">
    <location>
        <begin position="28"/>
        <end position="80"/>
    </location>
</feature>
<dbReference type="InterPro" id="IPR010422">
    <property type="entry name" value="Ccdc124/Oxs1"/>
</dbReference>
<feature type="region of interest" description="Disordered" evidence="3">
    <location>
        <begin position="1"/>
        <end position="118"/>
    </location>
</feature>
<feature type="compositionally biased region" description="Basic and acidic residues" evidence="3">
    <location>
        <begin position="1"/>
        <end position="11"/>
    </location>
</feature>
<proteinExistence type="inferred from homology"/>
<keyword evidence="7" id="KW-1185">Reference proteome</keyword>
<evidence type="ECO:0000259" key="5">
    <source>
        <dbReference type="Pfam" id="PF22048"/>
    </source>
</evidence>
<dbReference type="PANTHER" id="PTHR21680:SF0">
    <property type="entry name" value="COILED-COIL DOMAIN-CONTAINING PROTEIN 124"/>
    <property type="match status" value="1"/>
</dbReference>
<evidence type="ECO:0000256" key="2">
    <source>
        <dbReference type="ARBA" id="ARBA00023054"/>
    </source>
</evidence>
<feature type="compositionally biased region" description="Low complexity" evidence="3">
    <location>
        <begin position="12"/>
        <end position="27"/>
    </location>
</feature>
<dbReference type="Pfam" id="PF22048">
    <property type="entry name" value="LSO1_2-like"/>
    <property type="match status" value="1"/>
</dbReference>
<name>A0A439D7E5_9PEZI</name>
<dbReference type="Proteomes" id="UP000286045">
    <property type="component" value="Unassembled WGS sequence"/>
</dbReference>
<comment type="caution">
    <text evidence="6">The sequence shown here is derived from an EMBL/GenBank/DDBJ whole genome shotgun (WGS) entry which is preliminary data.</text>
</comment>
<dbReference type="EMBL" id="RYZI01000118">
    <property type="protein sequence ID" value="RWA10327.1"/>
    <property type="molecule type" value="Genomic_DNA"/>
</dbReference>
<reference evidence="6 7" key="1">
    <citation type="submission" date="2018-12" db="EMBL/GenBank/DDBJ databases">
        <title>Draft genome sequence of Xylaria grammica IHI A82.</title>
        <authorList>
            <person name="Buettner E."/>
            <person name="Kellner H."/>
        </authorList>
    </citation>
    <scope>NUCLEOTIDE SEQUENCE [LARGE SCALE GENOMIC DNA]</scope>
    <source>
        <strain evidence="6 7">IHI A82</strain>
    </source>
</reference>
<dbReference type="GO" id="GO:0005634">
    <property type="term" value="C:nucleus"/>
    <property type="evidence" value="ECO:0007669"/>
    <property type="project" value="TreeGrafter"/>
</dbReference>
<accession>A0A439D7E5</accession>
<dbReference type="GO" id="GO:0003713">
    <property type="term" value="F:transcription coactivator activity"/>
    <property type="evidence" value="ECO:0007669"/>
    <property type="project" value="TreeGrafter"/>
</dbReference>
<gene>
    <name evidence="6" type="ORF">EKO27_g4788</name>
</gene>
<dbReference type="STRING" id="363999.A0A439D7E5"/>
<sequence>MAPKKGGEGSKKAAGQARKAEAAAAKAAVEDAKKAAVEDAEWKKGAKDGSKKESEAAKKAELARKKAEREALLAEEEKNTPGRAAPKNSKTAAKKTNRGLDAALGSLGIDDNKRLPELGASNIDDAFDVLADVDSSGLKIDRHPERRAEAAYKAFKETRMTEMREEGLKLKLSQRIERIDREWKKHPDNPNSPNYNKPRLAYNATKEEIAEFTRAEKERTEARLAVR</sequence>
<dbReference type="InterPro" id="IPR054414">
    <property type="entry name" value="Ccdc124/Oxs1_C"/>
</dbReference>
<protein>
    <submittedName>
        <fullName evidence="6">Uncharacterized protein</fullName>
    </submittedName>
</protein>
<evidence type="ECO:0000313" key="6">
    <source>
        <dbReference type="EMBL" id="RWA10327.1"/>
    </source>
</evidence>
<keyword evidence="2" id="KW-0175">Coiled coil</keyword>
<comment type="similarity">
    <text evidence="1">Belongs to the CCDC124 family.</text>
</comment>
<dbReference type="GO" id="GO:0006366">
    <property type="term" value="P:transcription by RNA polymerase II"/>
    <property type="evidence" value="ECO:0007669"/>
    <property type="project" value="TreeGrafter"/>
</dbReference>
<organism evidence="6 7">
    <name type="scientific">Xylaria grammica</name>
    <dbReference type="NCBI Taxonomy" id="363999"/>
    <lineage>
        <taxon>Eukaryota</taxon>
        <taxon>Fungi</taxon>
        <taxon>Dikarya</taxon>
        <taxon>Ascomycota</taxon>
        <taxon>Pezizomycotina</taxon>
        <taxon>Sordariomycetes</taxon>
        <taxon>Xylariomycetidae</taxon>
        <taxon>Xylariales</taxon>
        <taxon>Xylariaceae</taxon>
        <taxon>Xylaria</taxon>
    </lineage>
</organism>
<evidence type="ECO:0000256" key="1">
    <source>
        <dbReference type="ARBA" id="ARBA00008296"/>
    </source>
</evidence>
<dbReference type="PANTHER" id="PTHR21680">
    <property type="entry name" value="COILED-COIL DOMAIN-CONTAINING PROTEIN 124"/>
    <property type="match status" value="1"/>
</dbReference>
<feature type="region of interest" description="Disordered" evidence="3">
    <location>
        <begin position="181"/>
        <end position="202"/>
    </location>
</feature>
<dbReference type="Pfam" id="PF06244">
    <property type="entry name" value="Ccdc124"/>
    <property type="match status" value="1"/>
</dbReference>
<dbReference type="AlphaFoldDB" id="A0A439D7E5"/>
<evidence type="ECO:0000256" key="3">
    <source>
        <dbReference type="SAM" id="MobiDB-lite"/>
    </source>
</evidence>
<feature type="domain" description="LSO1/LSO2" evidence="5">
    <location>
        <begin position="10"/>
        <end position="77"/>
    </location>
</feature>